<comment type="catalytic activity">
    <reaction evidence="9">
        <text>uridine(1939) in 23S rRNA + S-adenosyl-L-methionine = 5-methyluridine(1939) in 23S rRNA + S-adenosyl-L-homocysteine + H(+)</text>
        <dbReference type="Rhea" id="RHEA:42908"/>
        <dbReference type="Rhea" id="RHEA-COMP:10278"/>
        <dbReference type="Rhea" id="RHEA-COMP:10279"/>
        <dbReference type="ChEBI" id="CHEBI:15378"/>
        <dbReference type="ChEBI" id="CHEBI:57856"/>
        <dbReference type="ChEBI" id="CHEBI:59789"/>
        <dbReference type="ChEBI" id="CHEBI:65315"/>
        <dbReference type="ChEBI" id="CHEBI:74447"/>
        <dbReference type="EC" id="2.1.1.190"/>
    </reaction>
</comment>
<dbReference type="SUPFAM" id="SSF53335">
    <property type="entry name" value="S-adenosyl-L-methionine-dependent methyltransferases"/>
    <property type="match status" value="1"/>
</dbReference>
<evidence type="ECO:0000313" key="14">
    <source>
        <dbReference type="EMBL" id="MCS5711099.1"/>
    </source>
</evidence>
<dbReference type="PROSITE" id="PS51687">
    <property type="entry name" value="SAM_MT_RNA_M5U"/>
    <property type="match status" value="1"/>
</dbReference>
<dbReference type="RefSeq" id="WP_075066408.1">
    <property type="nucleotide sequence ID" value="NZ_LKAJ02000001.1"/>
</dbReference>
<feature type="active site" evidence="11">
    <location>
        <position position="398"/>
    </location>
</feature>
<dbReference type="NCBIfam" id="NF009639">
    <property type="entry name" value="PRK13168.1"/>
    <property type="match status" value="1"/>
</dbReference>
<dbReference type="InterPro" id="IPR002792">
    <property type="entry name" value="TRAM_dom"/>
</dbReference>
<dbReference type="PROSITE" id="PS50926">
    <property type="entry name" value="TRAM"/>
    <property type="match status" value="1"/>
</dbReference>
<dbReference type="CDD" id="cd02440">
    <property type="entry name" value="AdoMet_MTases"/>
    <property type="match status" value="1"/>
</dbReference>
<keyword evidence="15" id="KW-1185">Reference proteome</keyword>
<dbReference type="Gene3D" id="2.40.50.140">
    <property type="entry name" value="Nucleic acid-binding proteins"/>
    <property type="match status" value="1"/>
</dbReference>
<dbReference type="GO" id="GO:0070475">
    <property type="term" value="P:rRNA base methylation"/>
    <property type="evidence" value="ECO:0007669"/>
    <property type="project" value="TreeGrafter"/>
</dbReference>
<comment type="similarity">
    <text evidence="9">Belongs to the class I-like SAM-binding methyltransferase superfamily. RNA M5U methyltransferase family. RlmD subfamily.</text>
</comment>
<dbReference type="GO" id="GO:0005506">
    <property type="term" value="F:iron ion binding"/>
    <property type="evidence" value="ECO:0007669"/>
    <property type="project" value="UniProtKB-UniRule"/>
</dbReference>
<dbReference type="NCBIfam" id="TIGR00479">
    <property type="entry name" value="rumA"/>
    <property type="match status" value="1"/>
</dbReference>
<evidence type="ECO:0000256" key="2">
    <source>
        <dbReference type="ARBA" id="ARBA00022552"/>
    </source>
</evidence>
<dbReference type="Pfam" id="PF05958">
    <property type="entry name" value="tRNA_U5-meth_tr"/>
    <property type="match status" value="1"/>
</dbReference>
<evidence type="ECO:0000313" key="15">
    <source>
        <dbReference type="Proteomes" id="UP000051497"/>
    </source>
</evidence>
<comment type="function">
    <text evidence="9">Catalyzes the formation of 5-methyl-uridine at position 1939 (m5U1939) in 23S rRNA.</text>
</comment>
<dbReference type="SUPFAM" id="SSF50249">
    <property type="entry name" value="Nucleic acid-binding proteins"/>
    <property type="match status" value="1"/>
</dbReference>
<keyword evidence="7 9" id="KW-0408">Iron</keyword>
<gene>
    <name evidence="9 13" type="primary">rlmD</name>
    <name evidence="14" type="ORF">HT99x_006620</name>
    <name evidence="13" type="ORF">HT99x_01790</name>
</gene>
<feature type="binding site" evidence="9 10">
    <location>
        <position position="274"/>
    </location>
    <ligand>
        <name>S-adenosyl-L-methionine</name>
        <dbReference type="ChEBI" id="CHEBI:59789"/>
    </ligand>
</feature>
<keyword evidence="5 9" id="KW-0949">S-adenosyl-L-methionine</keyword>
<feature type="domain" description="TRAM" evidence="12">
    <location>
        <begin position="4"/>
        <end position="63"/>
    </location>
</feature>
<dbReference type="InterPro" id="IPR001566">
    <property type="entry name" value="23S_rRNA_MeTrfase_RlmD"/>
</dbReference>
<feature type="active site" description="Nucleophile" evidence="9 10">
    <location>
        <position position="398"/>
    </location>
</feature>
<dbReference type="FunFam" id="2.40.50.140:FF:000097">
    <property type="entry name" value="23S rRNA (uracil(1939)-C(5))-methyltransferase RlmD"/>
    <property type="match status" value="1"/>
</dbReference>
<sequence length="444" mass="49930">MSRRRKIFPAPFEVEVTGLSHDGRGIARVNDKILFVFGALPQETVRVQITKIHSRFQEGTTLEVLKPSLMRVKPACTHFGTCGGCSLQHIAPLQQVELKQAWLQDQLTHQGKVTPVEWLPPLLSESQGYRQKARLAVRYVPQKQSLLVGFREQGNNKIAIIESCETLDPRVGKKIKALRELIDALAAKESIAQIEVAASEEEVALIFRHLQPLSDSDQKALITFCQQNQFSLFLQPSNNESVHKVWPEDGNPYLSYQLPTQNLSFAFHPMDFTQVNAQMNQQMINQALALLDPKSDDIILDLFCGLGNFSLPFAKYANRVVGVEGSVQSVSRAKENAIRNQLTNTEFYACNLEDDFKHMPFAKGNYNKIILDPPRSGAQKIVEEMAYFAPKEILYVSCNSATFVRDAAILVHQHGYRLVKCGVMDMFPQTAHIETMGLFVATKK</sequence>
<evidence type="ECO:0000256" key="4">
    <source>
        <dbReference type="ARBA" id="ARBA00022679"/>
    </source>
</evidence>
<feature type="binding site" evidence="9">
    <location>
        <position position="164"/>
    </location>
    <ligand>
        <name>[4Fe-4S] cluster</name>
        <dbReference type="ChEBI" id="CHEBI:49883"/>
    </ligand>
</feature>
<keyword evidence="2 9" id="KW-0698">rRNA processing</keyword>
<keyword evidence="1 9" id="KW-0004">4Fe-4S</keyword>
<dbReference type="PROSITE" id="PS01231">
    <property type="entry name" value="TRMA_2"/>
    <property type="match status" value="1"/>
</dbReference>
<reference evidence="13" key="1">
    <citation type="submission" date="2015-09" db="EMBL/GenBank/DDBJ databases">
        <title>Draft Genome Sequences of Two Novel Amoeba-resistant Intranuclear Bacteria, Candidatus Berkiella cookevillensis and Candidatus Berkiella aquae.</title>
        <authorList>
            <person name="Mehari Y.T."/>
            <person name="Arivett B.A."/>
            <person name="Farone A.L."/>
            <person name="Gunderson J.H."/>
            <person name="Farone M.B."/>
        </authorList>
    </citation>
    <scope>NUCLEOTIDE SEQUENCE [LARGE SCALE GENOMIC DNA]</scope>
    <source>
        <strain evidence="13">HT99</strain>
    </source>
</reference>
<feature type="binding site" evidence="9">
    <location>
        <position position="85"/>
    </location>
    <ligand>
        <name>[4Fe-4S] cluster</name>
        <dbReference type="ChEBI" id="CHEBI:49883"/>
    </ligand>
</feature>
<evidence type="ECO:0000256" key="11">
    <source>
        <dbReference type="PROSITE-ProRule" id="PRU10015"/>
    </source>
</evidence>
<dbReference type="AlphaFoldDB" id="A0A0Q9YU38"/>
<dbReference type="InterPro" id="IPR030391">
    <property type="entry name" value="MeTrfase_TrmA_CS"/>
</dbReference>
<dbReference type="Gene3D" id="3.40.50.150">
    <property type="entry name" value="Vaccinia Virus protein VP39"/>
    <property type="match status" value="1"/>
</dbReference>
<keyword evidence="4 9" id="KW-0808">Transferase</keyword>
<evidence type="ECO:0000256" key="8">
    <source>
        <dbReference type="ARBA" id="ARBA00023014"/>
    </source>
</evidence>
<feature type="binding site" evidence="9">
    <location>
        <position position="308"/>
    </location>
    <ligand>
        <name>S-adenosyl-L-methionine</name>
        <dbReference type="ChEBI" id="CHEBI:59789"/>
    </ligand>
</feature>
<dbReference type="HAMAP" id="MF_01010">
    <property type="entry name" value="23SrRNA_methyltr_RlmD"/>
    <property type="match status" value="1"/>
</dbReference>
<feature type="binding site" evidence="9">
    <location>
        <position position="351"/>
    </location>
    <ligand>
        <name>S-adenosyl-L-methionine</name>
        <dbReference type="ChEBI" id="CHEBI:59789"/>
    </ligand>
</feature>
<comment type="caution">
    <text evidence="13">The sequence shown here is derived from an EMBL/GenBank/DDBJ whole genome shotgun (WGS) entry which is preliminary data.</text>
</comment>
<dbReference type="PATRIC" id="fig|1590043.3.peg.1827"/>
<evidence type="ECO:0000256" key="3">
    <source>
        <dbReference type="ARBA" id="ARBA00022603"/>
    </source>
</evidence>
<dbReference type="PROSITE" id="PS01230">
    <property type="entry name" value="TRMA_1"/>
    <property type="match status" value="1"/>
</dbReference>
<dbReference type="EC" id="2.1.1.190" evidence="9"/>
<reference evidence="14" key="3">
    <citation type="submission" date="2021-06" db="EMBL/GenBank/DDBJ databases">
        <title>Genomic Description and Analysis of Intracellular Bacteria, Candidatus Berkiella cookevillensis and Candidatus Berkiella aquae.</title>
        <authorList>
            <person name="Kidane D.T."/>
            <person name="Mehari Y.T."/>
            <person name="Rice F.C."/>
            <person name="Arivett B.A."/>
            <person name="Farone A.L."/>
            <person name="Berk S.G."/>
            <person name="Farone M.B."/>
        </authorList>
    </citation>
    <scope>NUCLEOTIDE SEQUENCE</scope>
    <source>
        <strain evidence="14">HT99</strain>
    </source>
</reference>
<name>A0A0Q9YU38_9GAMM</name>
<protein>
    <recommendedName>
        <fullName evidence="9">23S rRNA (uracil(1939)-C(5))-methyltransferase RlmD</fullName>
        <ecNumber evidence="9">2.1.1.190</ecNumber>
    </recommendedName>
    <alternativeName>
        <fullName evidence="9">23S rRNA(m5U1939)-methyltransferase</fullName>
    </alternativeName>
</protein>
<keyword evidence="3 9" id="KW-0489">Methyltransferase</keyword>
<dbReference type="Proteomes" id="UP000051497">
    <property type="component" value="Unassembled WGS sequence"/>
</dbReference>
<keyword evidence="8 9" id="KW-0411">Iron-sulfur</keyword>
<dbReference type="InterPro" id="IPR010280">
    <property type="entry name" value="U5_MeTrfase_fam"/>
</dbReference>
<evidence type="ECO:0000256" key="10">
    <source>
        <dbReference type="PROSITE-ProRule" id="PRU01024"/>
    </source>
</evidence>
<dbReference type="EMBL" id="LKAJ02000001">
    <property type="protein sequence ID" value="MCS5711099.1"/>
    <property type="molecule type" value="Genomic_DNA"/>
</dbReference>
<dbReference type="STRING" id="295108.HT99x_01790"/>
<dbReference type="InterPro" id="IPR012340">
    <property type="entry name" value="NA-bd_OB-fold"/>
</dbReference>
<dbReference type="OrthoDB" id="9804590at2"/>
<dbReference type="Gene3D" id="2.40.50.1070">
    <property type="match status" value="1"/>
</dbReference>
<evidence type="ECO:0000259" key="12">
    <source>
        <dbReference type="PROSITE" id="PS50926"/>
    </source>
</evidence>
<dbReference type="GO" id="GO:0003723">
    <property type="term" value="F:RNA binding"/>
    <property type="evidence" value="ECO:0007669"/>
    <property type="project" value="InterPro"/>
</dbReference>
<dbReference type="EMBL" id="LKAJ01000006">
    <property type="protein sequence ID" value="KRG21234.1"/>
    <property type="molecule type" value="Genomic_DNA"/>
</dbReference>
<accession>A0A0Q9YU38</accession>
<evidence type="ECO:0000256" key="1">
    <source>
        <dbReference type="ARBA" id="ARBA00022485"/>
    </source>
</evidence>
<feature type="binding site" evidence="9">
    <location>
        <position position="76"/>
    </location>
    <ligand>
        <name>[4Fe-4S] cluster</name>
        <dbReference type="ChEBI" id="CHEBI:49883"/>
    </ligand>
</feature>
<dbReference type="PANTHER" id="PTHR11061">
    <property type="entry name" value="RNA M5U METHYLTRANSFERASE"/>
    <property type="match status" value="1"/>
</dbReference>
<dbReference type="InterPro" id="IPR030390">
    <property type="entry name" value="MeTrfase_TrmA_AS"/>
</dbReference>
<dbReference type="PANTHER" id="PTHR11061:SF49">
    <property type="entry name" value="23S RRNA (URACIL(1939)-C(5))-METHYLTRANSFERASE RLMD"/>
    <property type="match status" value="1"/>
</dbReference>
<feature type="binding site" evidence="9">
    <location>
        <position position="82"/>
    </location>
    <ligand>
        <name>[4Fe-4S] cluster</name>
        <dbReference type="ChEBI" id="CHEBI:49883"/>
    </ligand>
</feature>
<dbReference type="GO" id="GO:0051539">
    <property type="term" value="F:4 iron, 4 sulfur cluster binding"/>
    <property type="evidence" value="ECO:0007669"/>
    <property type="project" value="UniProtKB-KW"/>
</dbReference>
<dbReference type="InterPro" id="IPR029063">
    <property type="entry name" value="SAM-dependent_MTases_sf"/>
</dbReference>
<dbReference type="Pfam" id="PF01938">
    <property type="entry name" value="TRAM"/>
    <property type="match status" value="1"/>
</dbReference>
<organism evidence="13">
    <name type="scientific">Candidatus Berkiella aquae</name>
    <dbReference type="NCBI Taxonomy" id="295108"/>
    <lineage>
        <taxon>Bacteria</taxon>
        <taxon>Pseudomonadati</taxon>
        <taxon>Pseudomonadota</taxon>
        <taxon>Gammaproteobacteria</taxon>
        <taxon>Candidatus Berkiellales</taxon>
        <taxon>Candidatus Berkiellaceae</taxon>
        <taxon>Candidatus Berkiella</taxon>
    </lineage>
</organism>
<feature type="binding site" evidence="9 10">
    <location>
        <position position="303"/>
    </location>
    <ligand>
        <name>S-adenosyl-L-methionine</name>
        <dbReference type="ChEBI" id="CHEBI:59789"/>
    </ligand>
</feature>
<keyword evidence="6 9" id="KW-0479">Metal-binding</keyword>
<evidence type="ECO:0000256" key="7">
    <source>
        <dbReference type="ARBA" id="ARBA00023004"/>
    </source>
</evidence>
<evidence type="ECO:0000256" key="9">
    <source>
        <dbReference type="HAMAP-Rule" id="MF_01010"/>
    </source>
</evidence>
<reference evidence="14" key="2">
    <citation type="journal article" date="2016" name="Genome Announc.">
        <title>Draft Genome Sequences of Two Novel Amoeba-Resistant Intranuclear Bacteria, 'Candidatus Berkiella cookevillensis' and 'Candidatus Berkiella aquae'.</title>
        <authorList>
            <person name="Mehari Y.T."/>
            <person name="Arivett B.A."/>
            <person name="Farone A.L."/>
            <person name="Gunderson J.H."/>
            <person name="Farone M.B."/>
        </authorList>
    </citation>
    <scope>NUCLEOTIDE SEQUENCE</scope>
    <source>
        <strain evidence="14">HT99</strain>
    </source>
</reference>
<evidence type="ECO:0000256" key="5">
    <source>
        <dbReference type="ARBA" id="ARBA00022691"/>
    </source>
</evidence>
<evidence type="ECO:0000313" key="13">
    <source>
        <dbReference type="EMBL" id="KRG21234.1"/>
    </source>
</evidence>
<evidence type="ECO:0000256" key="6">
    <source>
        <dbReference type="ARBA" id="ARBA00022723"/>
    </source>
</evidence>
<proteinExistence type="inferred from homology"/>
<dbReference type="GO" id="GO:0070041">
    <property type="term" value="F:rRNA (uridine-C5-)-methyltransferase activity"/>
    <property type="evidence" value="ECO:0007669"/>
    <property type="project" value="UniProtKB-UniRule"/>
</dbReference>
<feature type="binding site" evidence="9 10">
    <location>
        <position position="372"/>
    </location>
    <ligand>
        <name>S-adenosyl-L-methionine</name>
        <dbReference type="ChEBI" id="CHEBI:59789"/>
    </ligand>
</feature>
<feature type="binding site" evidence="9 10">
    <location>
        <position position="324"/>
    </location>
    <ligand>
        <name>S-adenosyl-L-methionine</name>
        <dbReference type="ChEBI" id="CHEBI:59789"/>
    </ligand>
</feature>